<protein>
    <submittedName>
        <fullName evidence="2">Uncharacterized protein</fullName>
    </submittedName>
</protein>
<name>D6TPP9_KTERA</name>
<proteinExistence type="predicted"/>
<feature type="region of interest" description="Disordered" evidence="1">
    <location>
        <begin position="1"/>
        <end position="54"/>
    </location>
</feature>
<evidence type="ECO:0000256" key="1">
    <source>
        <dbReference type="SAM" id="MobiDB-lite"/>
    </source>
</evidence>
<evidence type="ECO:0000313" key="3">
    <source>
        <dbReference type="Proteomes" id="UP000004508"/>
    </source>
</evidence>
<sequence length="54" mass="6040">MVDSSSKPTVRKAEFPSGKGKDQEANTASRKATEIHNWADRAGNRNTHAERWLT</sequence>
<keyword evidence="3" id="KW-1185">Reference proteome</keyword>
<comment type="caution">
    <text evidence="2">The sequence shown here is derived from an EMBL/GenBank/DDBJ whole genome shotgun (WGS) entry which is preliminary data.</text>
</comment>
<dbReference type="Proteomes" id="UP000004508">
    <property type="component" value="Unassembled WGS sequence"/>
</dbReference>
<dbReference type="InParanoid" id="D6TPP9"/>
<gene>
    <name evidence="2" type="ORF">Krac_6892</name>
</gene>
<dbReference type="AlphaFoldDB" id="D6TPP9"/>
<feature type="compositionally biased region" description="Basic and acidic residues" evidence="1">
    <location>
        <begin position="31"/>
        <end position="54"/>
    </location>
</feature>
<dbReference type="EMBL" id="ADVG01000002">
    <property type="protein sequence ID" value="EFH85663.1"/>
    <property type="molecule type" value="Genomic_DNA"/>
</dbReference>
<evidence type="ECO:0000313" key="2">
    <source>
        <dbReference type="EMBL" id="EFH85663.1"/>
    </source>
</evidence>
<organism evidence="2 3">
    <name type="scientific">Ktedonobacter racemifer DSM 44963</name>
    <dbReference type="NCBI Taxonomy" id="485913"/>
    <lineage>
        <taxon>Bacteria</taxon>
        <taxon>Bacillati</taxon>
        <taxon>Chloroflexota</taxon>
        <taxon>Ktedonobacteria</taxon>
        <taxon>Ktedonobacterales</taxon>
        <taxon>Ktedonobacteraceae</taxon>
        <taxon>Ktedonobacter</taxon>
    </lineage>
</organism>
<reference evidence="2 3" key="1">
    <citation type="journal article" date="2011" name="Stand. Genomic Sci.">
        <title>Non-contiguous finished genome sequence and contextual data of the filamentous soil bacterium Ktedonobacter racemifer type strain (SOSP1-21).</title>
        <authorList>
            <person name="Chang Y.J."/>
            <person name="Land M."/>
            <person name="Hauser L."/>
            <person name="Chertkov O."/>
            <person name="Del Rio T.G."/>
            <person name="Nolan M."/>
            <person name="Copeland A."/>
            <person name="Tice H."/>
            <person name="Cheng J.F."/>
            <person name="Lucas S."/>
            <person name="Han C."/>
            <person name="Goodwin L."/>
            <person name="Pitluck S."/>
            <person name="Ivanova N."/>
            <person name="Ovchinikova G."/>
            <person name="Pati A."/>
            <person name="Chen A."/>
            <person name="Palaniappan K."/>
            <person name="Mavromatis K."/>
            <person name="Liolios K."/>
            <person name="Brettin T."/>
            <person name="Fiebig A."/>
            <person name="Rohde M."/>
            <person name="Abt B."/>
            <person name="Goker M."/>
            <person name="Detter J.C."/>
            <person name="Woyke T."/>
            <person name="Bristow J."/>
            <person name="Eisen J.A."/>
            <person name="Markowitz V."/>
            <person name="Hugenholtz P."/>
            <person name="Kyrpides N.C."/>
            <person name="Klenk H.P."/>
            <person name="Lapidus A."/>
        </authorList>
    </citation>
    <scope>NUCLEOTIDE SEQUENCE [LARGE SCALE GENOMIC DNA]</scope>
    <source>
        <strain evidence="3">DSM 44963</strain>
    </source>
</reference>
<accession>D6TPP9</accession>
<feature type="compositionally biased region" description="Basic and acidic residues" evidence="1">
    <location>
        <begin position="11"/>
        <end position="24"/>
    </location>
</feature>
<dbReference type="STRING" id="485913.Krac_6892"/>